<dbReference type="AlphaFoldDB" id="I5BYE3"/>
<evidence type="ECO:0000313" key="2">
    <source>
        <dbReference type="Proteomes" id="UP000005551"/>
    </source>
</evidence>
<dbReference type="Proteomes" id="UP000005551">
    <property type="component" value="Unassembled WGS sequence"/>
</dbReference>
<name>I5BYE3_9BACT</name>
<comment type="caution">
    <text evidence="1">The sequence shown here is derived from an EMBL/GenBank/DDBJ whole genome shotgun (WGS) entry which is preliminary data.</text>
</comment>
<gene>
    <name evidence="1" type="ORF">A3SI_15488</name>
</gene>
<evidence type="ECO:0000313" key="1">
    <source>
        <dbReference type="EMBL" id="EIM74595.1"/>
    </source>
</evidence>
<protein>
    <submittedName>
        <fullName evidence="1">Uncharacterized protein</fullName>
    </submittedName>
</protein>
<dbReference type="STRING" id="1189621.A3SI_15488"/>
<reference evidence="1 2" key="1">
    <citation type="submission" date="2012-05" db="EMBL/GenBank/DDBJ databases">
        <title>Genome sequence of Nitritalea halalkaliphila LW7.</title>
        <authorList>
            <person name="Jangir P.K."/>
            <person name="Singh A."/>
            <person name="Shivaji S."/>
            <person name="Sharma R."/>
        </authorList>
    </citation>
    <scope>NUCLEOTIDE SEQUENCE [LARGE SCALE GENOMIC DNA]</scope>
    <source>
        <strain evidence="1 2">LW7</strain>
    </source>
</reference>
<organism evidence="1 2">
    <name type="scientific">Nitritalea halalkaliphila LW7</name>
    <dbReference type="NCBI Taxonomy" id="1189621"/>
    <lineage>
        <taxon>Bacteria</taxon>
        <taxon>Pseudomonadati</taxon>
        <taxon>Bacteroidota</taxon>
        <taxon>Cytophagia</taxon>
        <taxon>Cytophagales</taxon>
        <taxon>Cyclobacteriaceae</taxon>
        <taxon>Nitritalea</taxon>
    </lineage>
</organism>
<proteinExistence type="predicted"/>
<sequence length="69" mass="7582">MQLILHADEASKAIAERIVQTLREDLSVHLTCTFRIVCFPHSLFGSGKTCSMRGESASMATQTSVTRVL</sequence>
<dbReference type="EMBL" id="AJYA01000040">
    <property type="protein sequence ID" value="EIM74595.1"/>
    <property type="molecule type" value="Genomic_DNA"/>
</dbReference>
<accession>I5BYE3</accession>
<keyword evidence="2" id="KW-1185">Reference proteome</keyword>
<dbReference type="RefSeq" id="WP_009056455.1">
    <property type="nucleotide sequence ID" value="NZ_AJYA01000040.1"/>
</dbReference>